<gene>
    <name evidence="1" type="ORF">MENTE1834_LOCUS48416</name>
</gene>
<comment type="caution">
    <text evidence="1">The sequence shown here is derived from an EMBL/GenBank/DDBJ whole genome shotgun (WGS) entry which is preliminary data.</text>
</comment>
<evidence type="ECO:0000313" key="2">
    <source>
        <dbReference type="Proteomes" id="UP001497535"/>
    </source>
</evidence>
<accession>A0ACB1B7Q5</accession>
<sequence length="52" mass="5722">MDFFIISEKLLNDLLIFRGILIITIGCGVCIIIERVYKSLATGTEPATTTTC</sequence>
<dbReference type="Proteomes" id="UP001497535">
    <property type="component" value="Unassembled WGS sequence"/>
</dbReference>
<reference evidence="1" key="1">
    <citation type="submission" date="2023-11" db="EMBL/GenBank/DDBJ databases">
        <authorList>
            <person name="Poullet M."/>
        </authorList>
    </citation>
    <scope>NUCLEOTIDE SEQUENCE</scope>
    <source>
        <strain evidence="1">E1834</strain>
    </source>
</reference>
<evidence type="ECO:0000313" key="1">
    <source>
        <dbReference type="EMBL" id="CAK5126863.1"/>
    </source>
</evidence>
<keyword evidence="2" id="KW-1185">Reference proteome</keyword>
<organism evidence="1 2">
    <name type="scientific">Meloidogyne enterolobii</name>
    <name type="common">Root-knot nematode worm</name>
    <name type="synonym">Meloidogyne mayaguensis</name>
    <dbReference type="NCBI Taxonomy" id="390850"/>
    <lineage>
        <taxon>Eukaryota</taxon>
        <taxon>Metazoa</taxon>
        <taxon>Ecdysozoa</taxon>
        <taxon>Nematoda</taxon>
        <taxon>Chromadorea</taxon>
        <taxon>Rhabditida</taxon>
        <taxon>Tylenchina</taxon>
        <taxon>Tylenchomorpha</taxon>
        <taxon>Tylenchoidea</taxon>
        <taxon>Meloidogynidae</taxon>
        <taxon>Meloidogyninae</taxon>
        <taxon>Meloidogyne</taxon>
    </lineage>
</organism>
<dbReference type="EMBL" id="CAVMJV010000231">
    <property type="protein sequence ID" value="CAK5126863.1"/>
    <property type="molecule type" value="Genomic_DNA"/>
</dbReference>
<proteinExistence type="predicted"/>
<protein>
    <submittedName>
        <fullName evidence="1">Uncharacterized protein</fullName>
    </submittedName>
</protein>
<name>A0ACB1B7Q5_MELEN</name>